<evidence type="ECO:0000313" key="8">
    <source>
        <dbReference type="Proteomes" id="UP000033632"/>
    </source>
</evidence>
<feature type="chain" id="PRO_5002486753" evidence="5">
    <location>
        <begin position="24"/>
        <end position="533"/>
    </location>
</feature>
<keyword evidence="3" id="KW-0813">Transport</keyword>
<dbReference type="InterPro" id="IPR030678">
    <property type="entry name" value="Peptide/Ni-bd"/>
</dbReference>
<dbReference type="AlphaFoldDB" id="A0A0F5FDT4"/>
<dbReference type="GO" id="GO:0030288">
    <property type="term" value="C:outer membrane-bounded periplasmic space"/>
    <property type="evidence" value="ECO:0007669"/>
    <property type="project" value="UniProtKB-ARBA"/>
</dbReference>
<feature type="signal peptide" evidence="5">
    <location>
        <begin position="1"/>
        <end position="23"/>
    </location>
</feature>
<comment type="caution">
    <text evidence="7">The sequence shown here is derived from an EMBL/GenBank/DDBJ whole genome shotgun (WGS) entry which is preliminary data.</text>
</comment>
<keyword evidence="4 5" id="KW-0732">Signal</keyword>
<dbReference type="PATRIC" id="fig|443610.3.peg.3536"/>
<organism evidence="7 8">
    <name type="scientific">Devosia geojensis</name>
    <dbReference type="NCBI Taxonomy" id="443610"/>
    <lineage>
        <taxon>Bacteria</taxon>
        <taxon>Pseudomonadati</taxon>
        <taxon>Pseudomonadota</taxon>
        <taxon>Alphaproteobacteria</taxon>
        <taxon>Hyphomicrobiales</taxon>
        <taxon>Devosiaceae</taxon>
        <taxon>Devosia</taxon>
    </lineage>
</organism>
<dbReference type="Gene3D" id="3.90.76.10">
    <property type="entry name" value="Dipeptide-binding Protein, Domain 1"/>
    <property type="match status" value="1"/>
</dbReference>
<feature type="domain" description="Solute-binding protein family 5" evidence="6">
    <location>
        <begin position="73"/>
        <end position="435"/>
    </location>
</feature>
<evidence type="ECO:0000259" key="6">
    <source>
        <dbReference type="Pfam" id="PF00496"/>
    </source>
</evidence>
<dbReference type="GO" id="GO:0043190">
    <property type="term" value="C:ATP-binding cassette (ABC) transporter complex"/>
    <property type="evidence" value="ECO:0007669"/>
    <property type="project" value="InterPro"/>
</dbReference>
<comment type="subcellular location">
    <subcellularLocation>
        <location evidence="1">Periplasm</location>
    </subcellularLocation>
</comment>
<proteinExistence type="inferred from homology"/>
<evidence type="ECO:0000256" key="4">
    <source>
        <dbReference type="ARBA" id="ARBA00022729"/>
    </source>
</evidence>
<dbReference type="PANTHER" id="PTHR30290">
    <property type="entry name" value="PERIPLASMIC BINDING COMPONENT OF ABC TRANSPORTER"/>
    <property type="match status" value="1"/>
</dbReference>
<keyword evidence="8" id="KW-1185">Reference proteome</keyword>
<evidence type="ECO:0000256" key="2">
    <source>
        <dbReference type="ARBA" id="ARBA00005695"/>
    </source>
</evidence>
<evidence type="ECO:0000313" key="7">
    <source>
        <dbReference type="EMBL" id="KKB06735.1"/>
    </source>
</evidence>
<evidence type="ECO:0000256" key="5">
    <source>
        <dbReference type="SAM" id="SignalP"/>
    </source>
</evidence>
<dbReference type="EMBL" id="JZEX01000207">
    <property type="protein sequence ID" value="KKB06735.1"/>
    <property type="molecule type" value="Genomic_DNA"/>
</dbReference>
<dbReference type="SUPFAM" id="SSF53850">
    <property type="entry name" value="Periplasmic binding protein-like II"/>
    <property type="match status" value="1"/>
</dbReference>
<protein>
    <submittedName>
        <fullName evidence="7">ABC transporter substrate-binding protein</fullName>
    </submittedName>
</protein>
<dbReference type="GO" id="GO:1904680">
    <property type="term" value="F:peptide transmembrane transporter activity"/>
    <property type="evidence" value="ECO:0007669"/>
    <property type="project" value="TreeGrafter"/>
</dbReference>
<dbReference type="OrthoDB" id="9803988at2"/>
<comment type="similarity">
    <text evidence="2">Belongs to the bacterial solute-binding protein 5 family.</text>
</comment>
<dbReference type="PANTHER" id="PTHR30290:SF10">
    <property type="entry name" value="PERIPLASMIC OLIGOPEPTIDE-BINDING PROTEIN-RELATED"/>
    <property type="match status" value="1"/>
</dbReference>
<dbReference type="PIRSF" id="PIRSF002741">
    <property type="entry name" value="MppA"/>
    <property type="match status" value="1"/>
</dbReference>
<accession>A0A0F5FDT4</accession>
<dbReference type="Gene3D" id="3.40.190.10">
    <property type="entry name" value="Periplasmic binding protein-like II"/>
    <property type="match status" value="1"/>
</dbReference>
<evidence type="ECO:0000256" key="3">
    <source>
        <dbReference type="ARBA" id="ARBA00022448"/>
    </source>
</evidence>
<name>A0A0F5FDT4_9HYPH</name>
<dbReference type="Proteomes" id="UP000033632">
    <property type="component" value="Unassembled WGS sequence"/>
</dbReference>
<dbReference type="GO" id="GO:0015833">
    <property type="term" value="P:peptide transport"/>
    <property type="evidence" value="ECO:0007669"/>
    <property type="project" value="TreeGrafter"/>
</dbReference>
<dbReference type="Pfam" id="PF00496">
    <property type="entry name" value="SBP_bac_5"/>
    <property type="match status" value="1"/>
</dbReference>
<dbReference type="InterPro" id="IPR000914">
    <property type="entry name" value="SBP_5_dom"/>
</dbReference>
<dbReference type="CDD" id="cd08512">
    <property type="entry name" value="PBP2_NikA_DppA_OppA_like_7"/>
    <property type="match status" value="1"/>
</dbReference>
<gene>
    <name evidence="7" type="ORF">VE25_21465</name>
</gene>
<dbReference type="Gene3D" id="3.10.105.10">
    <property type="entry name" value="Dipeptide-binding Protein, Domain 3"/>
    <property type="match status" value="1"/>
</dbReference>
<dbReference type="STRING" id="443610.VE25_21465"/>
<dbReference type="InterPro" id="IPR039424">
    <property type="entry name" value="SBP_5"/>
</dbReference>
<sequence>MKSLLLASATALVLALPLPSALAATPNDQLVIGLSMSNVLTLDPAATTGREGMAVVNNVYDTLIRLDAVERTTVHPALAESWQISEDGSQITFQLREGATFASGNPVTVEDVLWSFRRVLSLELSGAGPWAVAGYTVDNFDELVTAQGNTITVQLAQPGDPQLLLYMFGKPSNTAIIDSRTALENEVDGDLAAAWLTTNSAGSGPYVVRSWNANDTIILDRFDGHWGGEAPMRRVLIRHMPESQTKRLMLERGDLDVGLGLSVPDISALSTNPDVVVQSTPSSGFYYLGVNMKDERFANRDVRLALRHLIDYQGINTTIMPNYGVLHQRPLSPGVVGSLPDPGYELDVEKAKEHLAAAGYPDGFTVELLSLNEPPFLDAATSIQGTLAQAGIRANIVTGTGNQVYGPMRERTFQMIVRRGGGGAEPHPHSNLQALAINIDNSDEAEHLAGGIVWRTAWQSEELNEMAAAALLERDPQAQQKMYEDIQLLYEEVVPALQPFSAVVDTVVFRADIEGYQNHYGWTTRFDGVSKDR</sequence>
<dbReference type="RefSeq" id="WP_046110729.1">
    <property type="nucleotide sequence ID" value="NZ_JZEX01000207.1"/>
</dbReference>
<evidence type="ECO:0000256" key="1">
    <source>
        <dbReference type="ARBA" id="ARBA00004418"/>
    </source>
</evidence>
<reference evidence="7 8" key="1">
    <citation type="submission" date="2015-03" db="EMBL/GenBank/DDBJ databases">
        <authorList>
            <person name="Hassan Y.I."/>
            <person name="Lepp D."/>
            <person name="Li X.-Z."/>
            <person name="Zhou T."/>
        </authorList>
    </citation>
    <scope>NUCLEOTIDE SEQUENCE [LARGE SCALE GENOMIC DNA]</scope>
    <source>
        <strain evidence="7 8">BD-c194</strain>
    </source>
</reference>